<dbReference type="EMBL" id="CP071182">
    <property type="protein sequence ID" value="QSO45980.1"/>
    <property type="molecule type" value="Genomic_DNA"/>
</dbReference>
<accession>A0A9X7Z670</accession>
<dbReference type="AlphaFoldDB" id="A0A9X7Z670"/>
<sequence length="48" mass="5149">MDQATRGEKLAISFPAILSLCGLVGWSVKVLAAAQKQQQPSQSSQYGR</sequence>
<gene>
    <name evidence="1" type="ORF">JZ786_15770</name>
</gene>
<reference evidence="1 2" key="1">
    <citation type="submission" date="2021-02" db="EMBL/GenBank/DDBJ databases">
        <title>Alicyclobacillus curvatus sp. nov. and Alicyclobacillus mengziensis sp. nov., two acidophilic bacteria isolated from acid mine drainage.</title>
        <authorList>
            <person name="Huang Y."/>
        </authorList>
    </citation>
    <scope>NUCLEOTIDE SEQUENCE [LARGE SCALE GENOMIC DNA]</scope>
    <source>
        <strain evidence="1 2">S30H14</strain>
    </source>
</reference>
<dbReference type="RefSeq" id="WP_206655352.1">
    <property type="nucleotide sequence ID" value="NZ_CP071182.1"/>
</dbReference>
<dbReference type="Proteomes" id="UP000663505">
    <property type="component" value="Chromosome"/>
</dbReference>
<keyword evidence="2" id="KW-1185">Reference proteome</keyword>
<name>A0A9X7Z670_9BACL</name>
<proteinExistence type="predicted"/>
<protein>
    <submittedName>
        <fullName evidence="1">Uncharacterized protein</fullName>
    </submittedName>
</protein>
<evidence type="ECO:0000313" key="2">
    <source>
        <dbReference type="Proteomes" id="UP000663505"/>
    </source>
</evidence>
<evidence type="ECO:0000313" key="1">
    <source>
        <dbReference type="EMBL" id="QSO45980.1"/>
    </source>
</evidence>
<dbReference type="KEGG" id="afx:JZ786_15770"/>
<organism evidence="1 2">
    <name type="scientific">Alicyclobacillus mengziensis</name>
    <dbReference type="NCBI Taxonomy" id="2931921"/>
    <lineage>
        <taxon>Bacteria</taxon>
        <taxon>Bacillati</taxon>
        <taxon>Bacillota</taxon>
        <taxon>Bacilli</taxon>
        <taxon>Bacillales</taxon>
        <taxon>Alicyclobacillaceae</taxon>
        <taxon>Alicyclobacillus</taxon>
    </lineage>
</organism>